<evidence type="ECO:0000256" key="2">
    <source>
        <dbReference type="ARBA" id="ARBA00006373"/>
    </source>
</evidence>
<evidence type="ECO:0000256" key="5">
    <source>
        <dbReference type="ARBA" id="ARBA00022692"/>
    </source>
</evidence>
<evidence type="ECO:0000256" key="11">
    <source>
        <dbReference type="ARBA" id="ARBA00023157"/>
    </source>
</evidence>
<dbReference type="FunFam" id="2.10.25.10:FF:000391">
    <property type="entry name" value="Weary, isoform C"/>
    <property type="match status" value="1"/>
</dbReference>
<dbReference type="Pfam" id="PF12661">
    <property type="entry name" value="hEGF"/>
    <property type="match status" value="1"/>
</dbReference>
<dbReference type="OMA" id="CCNENDA"/>
<name>A7SX74_NEMVE</name>
<feature type="disulfide bond" evidence="13">
    <location>
        <begin position="1"/>
        <end position="11"/>
    </location>
</feature>
<dbReference type="Pfam" id="PF07974">
    <property type="entry name" value="EGF_2"/>
    <property type="match status" value="1"/>
</dbReference>
<dbReference type="PANTHER" id="PTHR24049">
    <property type="entry name" value="CRUMBS FAMILY MEMBER"/>
    <property type="match status" value="1"/>
</dbReference>
<dbReference type="FunFam" id="2.10.25.10:FF:001350">
    <property type="entry name" value="Predicted protein"/>
    <property type="match status" value="1"/>
</dbReference>
<dbReference type="PRINTS" id="PR00010">
    <property type="entry name" value="EGFBLOOD"/>
</dbReference>
<dbReference type="InterPro" id="IPR001881">
    <property type="entry name" value="EGF-like_Ca-bd_dom"/>
</dbReference>
<dbReference type="Pfam" id="PF00008">
    <property type="entry name" value="EGF"/>
    <property type="match status" value="3"/>
</dbReference>
<feature type="domain" description="EGF-like" evidence="14">
    <location>
        <begin position="155"/>
        <end position="189"/>
    </location>
</feature>
<keyword evidence="11 13" id="KW-1015">Disulfide bond</keyword>
<dbReference type="InParanoid" id="A7SX74"/>
<keyword evidence="9" id="KW-1133">Transmembrane helix</keyword>
<dbReference type="SMART" id="SM00179">
    <property type="entry name" value="EGF_CA"/>
    <property type="match status" value="7"/>
</dbReference>
<dbReference type="eggNOG" id="KOG1217">
    <property type="taxonomic scope" value="Eukaryota"/>
</dbReference>
<organism evidence="15 16">
    <name type="scientific">Nematostella vectensis</name>
    <name type="common">Starlet sea anemone</name>
    <dbReference type="NCBI Taxonomy" id="45351"/>
    <lineage>
        <taxon>Eukaryota</taxon>
        <taxon>Metazoa</taxon>
        <taxon>Cnidaria</taxon>
        <taxon>Anthozoa</taxon>
        <taxon>Hexacorallia</taxon>
        <taxon>Actiniaria</taxon>
        <taxon>Edwardsiidae</taxon>
        <taxon>Nematostella</taxon>
    </lineage>
</organism>
<proteinExistence type="inferred from homology"/>
<dbReference type="GO" id="GO:0005509">
    <property type="term" value="F:calcium ion binding"/>
    <property type="evidence" value="ECO:0007669"/>
    <property type="project" value="InterPro"/>
</dbReference>
<feature type="domain" description="EGF-like" evidence="14">
    <location>
        <begin position="76"/>
        <end position="113"/>
    </location>
</feature>
<evidence type="ECO:0000256" key="10">
    <source>
        <dbReference type="ARBA" id="ARBA00023136"/>
    </source>
</evidence>
<feature type="domain" description="EGF-like" evidence="14">
    <location>
        <begin position="115"/>
        <end position="153"/>
    </location>
</feature>
<keyword evidence="6" id="KW-0732">Signal</keyword>
<dbReference type="FunFam" id="2.10.25.10:FF:000774">
    <property type="entry name" value="von Willebrand factor D and EGF domains"/>
    <property type="match status" value="1"/>
</dbReference>
<keyword evidence="16" id="KW-1185">Reference proteome</keyword>
<feature type="non-terminal residue" evidence="15">
    <location>
        <position position="1"/>
    </location>
</feature>
<sequence>CASNPCTLGACMESPSGYYCTCPPGYSGAGCRTQIDYCKPNPCYNSATCKGFHIEGCGGYSCVCPPNFTGKLCEKEISPCSPDVNPCVNGICKSVGGEIRCTCPGGWTGQRCETTVNDCSSNPCLNGGKCCNENDARGYSCQCLAGFSGRRCENDLNPCIPCLNGGQCVEFNGVFKCVCAAGWFGVHCDQRIGKLTSTSHVTTTTTPNLCSYSPCQNGGTCEAHGDSYHCICPMGWYGTYCTFGLCEFMPDLCKNGGACRLRAPDWAYCECLMGYTGDHCEGE</sequence>
<keyword evidence="4 13" id="KW-0245">EGF-like domain</keyword>
<dbReference type="Proteomes" id="UP000001593">
    <property type="component" value="Unassembled WGS sequence"/>
</dbReference>
<comment type="similarity">
    <text evidence="2">Belongs to the EGF domain peptide family.</text>
</comment>
<feature type="disulfide bond" evidence="13">
    <location>
        <begin position="232"/>
        <end position="241"/>
    </location>
</feature>
<reference evidence="15 16" key="1">
    <citation type="journal article" date="2007" name="Science">
        <title>Sea anemone genome reveals ancestral eumetazoan gene repertoire and genomic organization.</title>
        <authorList>
            <person name="Putnam N.H."/>
            <person name="Srivastava M."/>
            <person name="Hellsten U."/>
            <person name="Dirks B."/>
            <person name="Chapman J."/>
            <person name="Salamov A."/>
            <person name="Terry A."/>
            <person name="Shapiro H."/>
            <person name="Lindquist E."/>
            <person name="Kapitonov V.V."/>
            <person name="Jurka J."/>
            <person name="Genikhovich G."/>
            <person name="Grigoriev I.V."/>
            <person name="Lucas S.M."/>
            <person name="Steele R.E."/>
            <person name="Finnerty J.R."/>
            <person name="Technau U."/>
            <person name="Martindale M.Q."/>
            <person name="Rokhsar D.S."/>
        </authorList>
    </citation>
    <scope>NUCLEOTIDE SEQUENCE [LARGE SCALE GENOMIC DNA]</scope>
    <source>
        <strain evidence="16">CH2 X CH6</strain>
    </source>
</reference>
<keyword evidence="3" id="KW-1003">Cell membrane</keyword>
<dbReference type="PROSITE" id="PS00022">
    <property type="entry name" value="EGF_1"/>
    <property type="match status" value="7"/>
</dbReference>
<evidence type="ECO:0000313" key="16">
    <source>
        <dbReference type="Proteomes" id="UP000001593"/>
    </source>
</evidence>
<feature type="domain" description="EGF-like" evidence="14">
    <location>
        <begin position="206"/>
        <end position="242"/>
    </location>
</feature>
<keyword evidence="7" id="KW-0677">Repeat</keyword>
<keyword evidence="12" id="KW-0325">Glycoprotein</keyword>
<dbReference type="SUPFAM" id="SSF57196">
    <property type="entry name" value="EGF/Laminin"/>
    <property type="match status" value="7"/>
</dbReference>
<feature type="domain" description="EGF-like" evidence="14">
    <location>
        <begin position="34"/>
        <end position="74"/>
    </location>
</feature>
<evidence type="ECO:0000256" key="3">
    <source>
        <dbReference type="ARBA" id="ARBA00022475"/>
    </source>
</evidence>
<feature type="domain" description="EGF-like" evidence="14">
    <location>
        <begin position="1"/>
        <end position="32"/>
    </location>
</feature>
<dbReference type="InterPro" id="IPR013032">
    <property type="entry name" value="EGF-like_CS"/>
</dbReference>
<feature type="disulfide bond" evidence="13">
    <location>
        <begin position="64"/>
        <end position="73"/>
    </location>
</feature>
<dbReference type="AlphaFoldDB" id="A7SX74"/>
<evidence type="ECO:0000256" key="1">
    <source>
        <dbReference type="ARBA" id="ARBA00004251"/>
    </source>
</evidence>
<dbReference type="GO" id="GO:0005112">
    <property type="term" value="F:Notch binding"/>
    <property type="evidence" value="ECO:0000318"/>
    <property type="project" value="GO_Central"/>
</dbReference>
<feature type="non-terminal residue" evidence="15">
    <location>
        <position position="283"/>
    </location>
</feature>
<evidence type="ECO:0000256" key="9">
    <source>
        <dbReference type="ARBA" id="ARBA00022989"/>
    </source>
</evidence>
<evidence type="ECO:0000313" key="15">
    <source>
        <dbReference type="EMBL" id="EDO31698.1"/>
    </source>
</evidence>
<dbReference type="InterPro" id="IPR013111">
    <property type="entry name" value="EGF_extracell"/>
</dbReference>
<dbReference type="FunFam" id="2.10.25.10:FF:000066">
    <property type="entry name" value="FAT atypical cadherin 4"/>
    <property type="match status" value="1"/>
</dbReference>
<feature type="disulfide bond" evidence="13">
    <location>
        <begin position="271"/>
        <end position="280"/>
    </location>
</feature>
<comment type="caution">
    <text evidence="13">Lacks conserved residue(s) required for the propagation of feature annotation.</text>
</comment>
<dbReference type="HOGENOM" id="CLU_004826_12_1_1"/>
<dbReference type="PANTHER" id="PTHR24049:SF22">
    <property type="entry name" value="DROSOPHILA CRUMBS HOMOLOG"/>
    <property type="match status" value="1"/>
</dbReference>
<evidence type="ECO:0000256" key="12">
    <source>
        <dbReference type="ARBA" id="ARBA00023180"/>
    </source>
</evidence>
<dbReference type="InterPro" id="IPR000742">
    <property type="entry name" value="EGF"/>
</dbReference>
<dbReference type="GO" id="GO:0005886">
    <property type="term" value="C:plasma membrane"/>
    <property type="evidence" value="ECO:0007669"/>
    <property type="project" value="UniProtKB-SubCell"/>
</dbReference>
<feature type="disulfide bond" evidence="13">
    <location>
        <begin position="22"/>
        <end position="31"/>
    </location>
</feature>
<keyword evidence="5" id="KW-0812">Transmembrane</keyword>
<feature type="domain" description="EGF-like" evidence="14">
    <location>
        <begin position="243"/>
        <end position="281"/>
    </location>
</feature>
<feature type="disulfide bond" evidence="13">
    <location>
        <begin position="179"/>
        <end position="188"/>
    </location>
</feature>
<dbReference type="PROSITE" id="PS50026">
    <property type="entry name" value="EGF_3"/>
    <property type="match status" value="7"/>
</dbReference>
<dbReference type="GO" id="GO:0007154">
    <property type="term" value="P:cell communication"/>
    <property type="evidence" value="ECO:0007669"/>
    <property type="project" value="UniProtKB-ARBA"/>
</dbReference>
<dbReference type="STRING" id="45351.A7SX74"/>
<dbReference type="FunFam" id="2.10.25.10:FF:000669">
    <property type="entry name" value="Eyes shut homolog"/>
    <property type="match status" value="1"/>
</dbReference>
<accession>A7SX74</accession>
<keyword evidence="10" id="KW-0472">Membrane</keyword>
<evidence type="ECO:0000256" key="4">
    <source>
        <dbReference type="ARBA" id="ARBA00022536"/>
    </source>
</evidence>
<dbReference type="InterPro" id="IPR051022">
    <property type="entry name" value="Notch_Cell-Fate_Det"/>
</dbReference>
<feature type="disulfide bond" evidence="13">
    <location>
        <begin position="143"/>
        <end position="152"/>
    </location>
</feature>
<dbReference type="Gene3D" id="2.10.25.10">
    <property type="entry name" value="Laminin"/>
    <property type="match status" value="7"/>
</dbReference>
<dbReference type="EMBL" id="DS469880">
    <property type="protein sequence ID" value="EDO31698.1"/>
    <property type="molecule type" value="Genomic_DNA"/>
</dbReference>
<dbReference type="PROSITE" id="PS01186">
    <property type="entry name" value="EGF_2"/>
    <property type="match status" value="6"/>
</dbReference>
<evidence type="ECO:0000256" key="7">
    <source>
        <dbReference type="ARBA" id="ARBA00022737"/>
    </source>
</evidence>
<dbReference type="GO" id="GO:0023052">
    <property type="term" value="P:signaling"/>
    <property type="evidence" value="ECO:0007669"/>
    <property type="project" value="UniProtKB-ARBA"/>
</dbReference>
<comment type="subcellular location">
    <subcellularLocation>
        <location evidence="1">Cell membrane</location>
        <topology evidence="1">Single-pass type I membrane protein</topology>
    </subcellularLocation>
</comment>
<dbReference type="CDD" id="cd00054">
    <property type="entry name" value="EGF_CA"/>
    <property type="match status" value="2"/>
</dbReference>
<evidence type="ECO:0000259" key="14">
    <source>
        <dbReference type="PROSITE" id="PS50026"/>
    </source>
</evidence>
<keyword evidence="8" id="KW-0106">Calcium</keyword>
<protein>
    <recommendedName>
        <fullName evidence="14">EGF-like domain-containing protein</fullName>
    </recommendedName>
</protein>
<feature type="disulfide bond" evidence="13">
    <location>
        <begin position="124"/>
        <end position="141"/>
    </location>
</feature>
<evidence type="ECO:0000256" key="13">
    <source>
        <dbReference type="PROSITE-ProRule" id="PRU00076"/>
    </source>
</evidence>
<evidence type="ECO:0000256" key="6">
    <source>
        <dbReference type="ARBA" id="ARBA00022729"/>
    </source>
</evidence>
<evidence type="ECO:0000256" key="8">
    <source>
        <dbReference type="ARBA" id="ARBA00022837"/>
    </source>
</evidence>
<feature type="disulfide bond" evidence="13">
    <location>
        <begin position="103"/>
        <end position="112"/>
    </location>
</feature>
<gene>
    <name evidence="15" type="ORF">NEMVEDRAFT_v1g136382</name>
</gene>
<dbReference type="SMART" id="SM00181">
    <property type="entry name" value="EGF"/>
    <property type="match status" value="7"/>
</dbReference>